<sequence>MQQIDLGGFQCPAGTMISLDTQMLNRDPEVWANPHEFNPDRFNGTDSKQFYQYHRFGLGPRMCLGNIYADYILKSIVVLVLNKFDLAFVKKKGVNTRVSLRNVSDSNLDGNLIFWERK</sequence>
<evidence type="ECO:0000313" key="6">
    <source>
        <dbReference type="EMBL" id="QHT00710.1"/>
    </source>
</evidence>
<dbReference type="Gene3D" id="1.10.630.10">
    <property type="entry name" value="Cytochrome P450"/>
    <property type="match status" value="1"/>
</dbReference>
<dbReference type="PANTHER" id="PTHR24303:SF31">
    <property type="entry name" value="CYTOCHROME P450 307A1-RELATED"/>
    <property type="match status" value="1"/>
</dbReference>
<dbReference type="PROSITE" id="PS00086">
    <property type="entry name" value="CYTOCHROME_P450"/>
    <property type="match status" value="1"/>
</dbReference>
<evidence type="ECO:0000256" key="1">
    <source>
        <dbReference type="ARBA" id="ARBA00001971"/>
    </source>
</evidence>
<dbReference type="PANTHER" id="PTHR24303">
    <property type="entry name" value="HEME-BINDING MONOOXYGENASE FAMILY"/>
    <property type="match status" value="1"/>
</dbReference>
<organism evidence="6">
    <name type="scientific">viral metagenome</name>
    <dbReference type="NCBI Taxonomy" id="1070528"/>
    <lineage>
        <taxon>unclassified sequences</taxon>
        <taxon>metagenomes</taxon>
        <taxon>organismal metagenomes</taxon>
    </lineage>
</organism>
<comment type="cofactor">
    <cofactor evidence="1">
        <name>heme</name>
        <dbReference type="ChEBI" id="CHEBI:30413"/>
    </cofactor>
</comment>
<dbReference type="EMBL" id="MN739358">
    <property type="protein sequence ID" value="QHT00710.1"/>
    <property type="molecule type" value="Genomic_DNA"/>
</dbReference>
<keyword evidence="5" id="KW-0503">Monooxygenase</keyword>
<dbReference type="GO" id="GO:0004497">
    <property type="term" value="F:monooxygenase activity"/>
    <property type="evidence" value="ECO:0007669"/>
    <property type="project" value="UniProtKB-KW"/>
</dbReference>
<dbReference type="PRINTS" id="PR00463">
    <property type="entry name" value="EP450I"/>
</dbReference>
<dbReference type="GO" id="GO:0020037">
    <property type="term" value="F:heme binding"/>
    <property type="evidence" value="ECO:0007669"/>
    <property type="project" value="InterPro"/>
</dbReference>
<dbReference type="GO" id="GO:0016705">
    <property type="term" value="F:oxidoreductase activity, acting on paired donors, with incorporation or reduction of molecular oxygen"/>
    <property type="evidence" value="ECO:0007669"/>
    <property type="project" value="InterPro"/>
</dbReference>
<reference evidence="6" key="1">
    <citation type="journal article" date="2020" name="Nature">
        <title>Giant virus diversity and host interactions through global metagenomics.</title>
        <authorList>
            <person name="Schulz F."/>
            <person name="Roux S."/>
            <person name="Paez-Espino D."/>
            <person name="Jungbluth S."/>
            <person name="Walsh D.A."/>
            <person name="Denef V.J."/>
            <person name="McMahon K.D."/>
            <person name="Konstantinidis K.T."/>
            <person name="Eloe-Fadrosh E.A."/>
            <person name="Kyrpides N.C."/>
            <person name="Woyke T."/>
        </authorList>
    </citation>
    <scope>NUCLEOTIDE SEQUENCE</scope>
    <source>
        <strain evidence="6">GVMAG-M-3300020192-26</strain>
    </source>
</reference>
<dbReference type="SUPFAM" id="SSF48264">
    <property type="entry name" value="Cytochrome P450"/>
    <property type="match status" value="1"/>
</dbReference>
<dbReference type="InterPro" id="IPR001128">
    <property type="entry name" value="Cyt_P450"/>
</dbReference>
<evidence type="ECO:0000256" key="5">
    <source>
        <dbReference type="ARBA" id="ARBA00023033"/>
    </source>
</evidence>
<dbReference type="InterPro" id="IPR017972">
    <property type="entry name" value="Cyt_P450_CS"/>
</dbReference>
<evidence type="ECO:0000256" key="3">
    <source>
        <dbReference type="ARBA" id="ARBA00023002"/>
    </source>
</evidence>
<protein>
    <recommendedName>
        <fullName evidence="7">Cytochrome P450</fullName>
    </recommendedName>
</protein>
<proteinExistence type="predicted"/>
<dbReference type="Pfam" id="PF00067">
    <property type="entry name" value="p450"/>
    <property type="match status" value="1"/>
</dbReference>
<keyword evidence="4" id="KW-0408">Iron</keyword>
<keyword evidence="2" id="KW-0479">Metal-binding</keyword>
<evidence type="ECO:0008006" key="7">
    <source>
        <dbReference type="Google" id="ProtNLM"/>
    </source>
</evidence>
<evidence type="ECO:0000256" key="2">
    <source>
        <dbReference type="ARBA" id="ARBA00022723"/>
    </source>
</evidence>
<dbReference type="GO" id="GO:0005506">
    <property type="term" value="F:iron ion binding"/>
    <property type="evidence" value="ECO:0007669"/>
    <property type="project" value="InterPro"/>
</dbReference>
<evidence type="ECO:0000256" key="4">
    <source>
        <dbReference type="ARBA" id="ARBA00023004"/>
    </source>
</evidence>
<keyword evidence="3" id="KW-0560">Oxidoreductase</keyword>
<name>A0A6C0CA80_9ZZZZ</name>
<accession>A0A6C0CA80</accession>
<dbReference type="InterPro" id="IPR002401">
    <property type="entry name" value="Cyt_P450_E_grp-I"/>
</dbReference>
<dbReference type="InterPro" id="IPR036396">
    <property type="entry name" value="Cyt_P450_sf"/>
</dbReference>
<dbReference type="AlphaFoldDB" id="A0A6C0CA80"/>